<dbReference type="InterPro" id="IPR010406">
    <property type="entry name" value="DUF1003"/>
</dbReference>
<keyword evidence="2" id="KW-1133">Transmembrane helix</keyword>
<feature type="region of interest" description="Disordered" evidence="1">
    <location>
        <begin position="147"/>
        <end position="189"/>
    </location>
</feature>
<name>A0ABT1ZST1_9BURK</name>
<evidence type="ECO:0000256" key="2">
    <source>
        <dbReference type="SAM" id="Phobius"/>
    </source>
</evidence>
<evidence type="ECO:0000313" key="4">
    <source>
        <dbReference type="Proteomes" id="UP001204151"/>
    </source>
</evidence>
<feature type="transmembrane region" description="Helical" evidence="2">
    <location>
        <begin position="43"/>
        <end position="64"/>
    </location>
</feature>
<dbReference type="Proteomes" id="UP001204151">
    <property type="component" value="Unassembled WGS sequence"/>
</dbReference>
<sequence>MSDDPDSRAGLPSSVSDNIDTVAEFYARHEDQVSATQRVVEKVALFLGSPGYVAANALFVVGWITANLLADDFGWRQVDEPPFFWLQGIVGLNAFIISTTVLIRQNRMSRLADHHAHLDLQVNLLTEEKTSKIIQLLEELRRDMPGVRDKDDDEAAELAKPADPKAVLTAIERTQDEPYGEAGIRKSRG</sequence>
<dbReference type="EMBL" id="JANUGW010000010">
    <property type="protein sequence ID" value="MCS0582987.1"/>
    <property type="molecule type" value="Genomic_DNA"/>
</dbReference>
<dbReference type="Pfam" id="PF06210">
    <property type="entry name" value="DUF1003"/>
    <property type="match status" value="1"/>
</dbReference>
<keyword evidence="2" id="KW-0472">Membrane</keyword>
<comment type="caution">
    <text evidence="3">The sequence shown here is derived from an EMBL/GenBank/DDBJ whole genome shotgun (WGS) entry which is preliminary data.</text>
</comment>
<keyword evidence="2" id="KW-0812">Transmembrane</keyword>
<organism evidence="3 4">
    <name type="scientific">Massilia pinisoli</name>
    <dbReference type="NCBI Taxonomy" id="1772194"/>
    <lineage>
        <taxon>Bacteria</taxon>
        <taxon>Pseudomonadati</taxon>
        <taxon>Pseudomonadota</taxon>
        <taxon>Betaproteobacteria</taxon>
        <taxon>Burkholderiales</taxon>
        <taxon>Oxalobacteraceae</taxon>
        <taxon>Telluria group</taxon>
        <taxon>Massilia</taxon>
    </lineage>
</organism>
<reference evidence="3 4" key="1">
    <citation type="submission" date="2022-08" db="EMBL/GenBank/DDBJ databases">
        <title>Reclassification of Massilia species as members of the genera Telluria, Duganella, Pseudoduganella, Mokoshia gen. nov. and Zemynaea gen. nov. using orthogonal and non-orthogonal genome-based approaches.</title>
        <authorList>
            <person name="Bowman J.P."/>
        </authorList>
    </citation>
    <scope>NUCLEOTIDE SEQUENCE [LARGE SCALE GENOMIC DNA]</scope>
    <source>
        <strain evidence="3 4">JCM 31316</strain>
    </source>
</reference>
<feature type="transmembrane region" description="Helical" evidence="2">
    <location>
        <begin position="84"/>
        <end position="103"/>
    </location>
</feature>
<keyword evidence="4" id="KW-1185">Reference proteome</keyword>
<accession>A0ABT1ZST1</accession>
<dbReference type="RefSeq" id="WP_258817576.1">
    <property type="nucleotide sequence ID" value="NZ_JANUGW010000010.1"/>
</dbReference>
<gene>
    <name evidence="3" type="ORF">NX784_15470</name>
</gene>
<evidence type="ECO:0000256" key="1">
    <source>
        <dbReference type="SAM" id="MobiDB-lite"/>
    </source>
</evidence>
<evidence type="ECO:0000313" key="3">
    <source>
        <dbReference type="EMBL" id="MCS0582987.1"/>
    </source>
</evidence>
<proteinExistence type="predicted"/>
<protein>
    <submittedName>
        <fullName evidence="3">DUF1003 domain-containing protein</fullName>
    </submittedName>
</protein>